<dbReference type="SMART" id="SM00342">
    <property type="entry name" value="HTH_ARAC"/>
    <property type="match status" value="1"/>
</dbReference>
<keyword evidence="1" id="KW-0812">Transmembrane</keyword>
<dbReference type="AlphaFoldDB" id="A0A1N6I2S8"/>
<name>A0A1N6I2S8_9BACT</name>
<dbReference type="Gene3D" id="1.10.10.60">
    <property type="entry name" value="Homeodomain-like"/>
    <property type="match status" value="1"/>
</dbReference>
<feature type="transmembrane region" description="Helical" evidence="1">
    <location>
        <begin position="411"/>
        <end position="434"/>
    </location>
</feature>
<gene>
    <name evidence="3" type="ORF">SAMN05444394_4201</name>
</gene>
<dbReference type="OrthoDB" id="816021at2"/>
<dbReference type="PROSITE" id="PS01124">
    <property type="entry name" value="HTH_ARAC_FAMILY_2"/>
    <property type="match status" value="1"/>
</dbReference>
<evidence type="ECO:0000256" key="1">
    <source>
        <dbReference type="SAM" id="Phobius"/>
    </source>
</evidence>
<accession>A0A1N6I2S8</accession>
<reference evidence="4" key="1">
    <citation type="submission" date="2016-11" db="EMBL/GenBank/DDBJ databases">
        <authorList>
            <person name="Varghese N."/>
            <person name="Submissions S."/>
        </authorList>
    </citation>
    <scope>NUCLEOTIDE SEQUENCE [LARGE SCALE GENOMIC DNA]</scope>
    <source>
        <strain evidence="4">DSM 15292</strain>
    </source>
</reference>
<evidence type="ECO:0000313" key="4">
    <source>
        <dbReference type="Proteomes" id="UP000185221"/>
    </source>
</evidence>
<organism evidence="3 4">
    <name type="scientific">Algoriphagus halophilus</name>
    <dbReference type="NCBI Taxonomy" id="226505"/>
    <lineage>
        <taxon>Bacteria</taxon>
        <taxon>Pseudomonadati</taxon>
        <taxon>Bacteroidota</taxon>
        <taxon>Cytophagia</taxon>
        <taxon>Cytophagales</taxon>
        <taxon>Cyclobacteriaceae</taxon>
        <taxon>Algoriphagus</taxon>
    </lineage>
</organism>
<dbReference type="InterPro" id="IPR018060">
    <property type="entry name" value="HTH_AraC"/>
</dbReference>
<dbReference type="RefSeq" id="WP_074226978.1">
    <property type="nucleotide sequence ID" value="NZ_FSRC01000005.1"/>
</dbReference>
<dbReference type="GO" id="GO:0003700">
    <property type="term" value="F:DNA-binding transcription factor activity"/>
    <property type="evidence" value="ECO:0007669"/>
    <property type="project" value="InterPro"/>
</dbReference>
<evidence type="ECO:0000313" key="3">
    <source>
        <dbReference type="EMBL" id="SIO26225.1"/>
    </source>
</evidence>
<evidence type="ECO:0000259" key="2">
    <source>
        <dbReference type="PROSITE" id="PS01124"/>
    </source>
</evidence>
<dbReference type="InterPro" id="IPR015943">
    <property type="entry name" value="WD40/YVTN_repeat-like_dom_sf"/>
</dbReference>
<dbReference type="EMBL" id="FSRC01000005">
    <property type="protein sequence ID" value="SIO26225.1"/>
    <property type="molecule type" value="Genomic_DNA"/>
</dbReference>
<sequence length="536" mass="61216">MKRVILILIGFFIQYFALKAQDTVFVTKHFFASPVRNVFNVGEEVYTKTGENLYLLENNEWNPQKIQFKKAYVFYKDGFYESDFIPNTELFNASGMKDLIPQRGLFITTAALKGSRLFVASGSELFEYQIYDHYSKSYYNKSIRNIFINDSLKVISTYSGIFVNDSILLEKPGYSNGPLTVINDHFYLNSDELFQFIPPDSAVLLENATNVFAGNIRKTVQWNNLIYSQNTQSINLLGENFDLIPIHKDYEYLDLEAIPKGLLFATSEGKFLFYDGDQVSEIIDLGIRIRDIYPTENLIYLASDDGVFSLEMEDPNSLKKITNTRLNVHIEKDNLGNIWISTENGLYVISKDYPDVLPVITGVEFNRDAFFYFHDSIYVGAVDGLYTLNSVEVTKSFIPAAINKLEPTAPISLKIIIIISACVILLGYLIYSYLKKKNSEELNSEELKGNQLSLQVLEETIISNKINSVEGLANFLETNTVQLNRNFREFNITPGKFLKKVKLDYAKSLLNEGYPIEEVASIVGYSSRFLRKELEN</sequence>
<feature type="domain" description="HTH araC/xylS-type" evidence="2">
    <location>
        <begin position="451"/>
        <end position="527"/>
    </location>
</feature>
<proteinExistence type="predicted"/>
<protein>
    <recommendedName>
        <fullName evidence="2">HTH araC/xylS-type domain-containing protein</fullName>
    </recommendedName>
</protein>
<dbReference type="Gene3D" id="2.130.10.10">
    <property type="entry name" value="YVTN repeat-like/Quinoprotein amine dehydrogenase"/>
    <property type="match status" value="1"/>
</dbReference>
<keyword evidence="1" id="KW-1133">Transmembrane helix</keyword>
<dbReference type="Proteomes" id="UP000185221">
    <property type="component" value="Unassembled WGS sequence"/>
</dbReference>
<keyword evidence="4" id="KW-1185">Reference proteome</keyword>
<dbReference type="GO" id="GO:0043565">
    <property type="term" value="F:sequence-specific DNA binding"/>
    <property type="evidence" value="ECO:0007669"/>
    <property type="project" value="InterPro"/>
</dbReference>
<dbReference type="STRING" id="226505.SAMN05444394_4201"/>
<keyword evidence="1" id="KW-0472">Membrane</keyword>